<dbReference type="EMBL" id="CP019606">
    <property type="protein sequence ID" value="AQP47860.1"/>
    <property type="molecule type" value="Genomic_DNA"/>
</dbReference>
<proteinExistence type="predicted"/>
<dbReference type="AlphaFoldDB" id="A0A1Q2CPA3"/>
<dbReference type="RefSeq" id="WP_158522599.1">
    <property type="nucleotide sequence ID" value="NZ_CP019606.1"/>
</dbReference>
<dbReference type="KEGG" id="tes:BW730_10520"/>
<keyword evidence="2" id="KW-1185">Reference proteome</keyword>
<dbReference type="OrthoDB" id="4281720at2"/>
<accession>A0A1Q2CPA3</accession>
<protein>
    <recommendedName>
        <fullName evidence="3">Transposase</fullName>
    </recommendedName>
</protein>
<dbReference type="Proteomes" id="UP000188145">
    <property type="component" value="Chromosome"/>
</dbReference>
<evidence type="ECO:0000313" key="2">
    <source>
        <dbReference type="Proteomes" id="UP000188145"/>
    </source>
</evidence>
<sequence length="114" mass="12472">MIRFIDMHREQFGFEAVCRVVGTTECGFLTSRGCRAAKQRPASARGIWAAKFTCVRIPKGLCDAALFTDVRTRRIVGWAVAARLPTEALPLQALEHALLCTCAEASSLDVSSGW</sequence>
<organism evidence="1 2">
    <name type="scientific">Tessaracoccus aquimaris</name>
    <dbReference type="NCBI Taxonomy" id="1332264"/>
    <lineage>
        <taxon>Bacteria</taxon>
        <taxon>Bacillati</taxon>
        <taxon>Actinomycetota</taxon>
        <taxon>Actinomycetes</taxon>
        <taxon>Propionibacteriales</taxon>
        <taxon>Propionibacteriaceae</taxon>
        <taxon>Tessaracoccus</taxon>
    </lineage>
</organism>
<reference evidence="2" key="1">
    <citation type="submission" date="2017-02" db="EMBL/GenBank/DDBJ databases">
        <title>Tessaracoccus aquaemaris sp. nov., isolated from the intestine of a Korean rockfish, Sebastes schlegelii, in a marine aquaculture pond.</title>
        <authorList>
            <person name="Tak E.J."/>
            <person name="Bae J.-W."/>
        </authorList>
    </citation>
    <scope>NUCLEOTIDE SEQUENCE [LARGE SCALE GENOMIC DNA]</scope>
    <source>
        <strain evidence="2">NSG39</strain>
    </source>
</reference>
<evidence type="ECO:0000313" key="1">
    <source>
        <dbReference type="EMBL" id="AQP47860.1"/>
    </source>
</evidence>
<gene>
    <name evidence="1" type="ORF">BW730_10520</name>
</gene>
<evidence type="ECO:0008006" key="3">
    <source>
        <dbReference type="Google" id="ProtNLM"/>
    </source>
</evidence>
<name>A0A1Q2CPA3_9ACTN</name>